<name>A0A382A1D4_9ZZZZ</name>
<organism evidence="1">
    <name type="scientific">marine metagenome</name>
    <dbReference type="NCBI Taxonomy" id="408172"/>
    <lineage>
        <taxon>unclassified sequences</taxon>
        <taxon>metagenomes</taxon>
        <taxon>ecological metagenomes</taxon>
    </lineage>
</organism>
<dbReference type="EMBL" id="UINC01023518">
    <property type="protein sequence ID" value="SVA95336.1"/>
    <property type="molecule type" value="Genomic_DNA"/>
</dbReference>
<proteinExistence type="predicted"/>
<gene>
    <name evidence="1" type="ORF">METZ01_LOCUS148190</name>
</gene>
<protein>
    <submittedName>
        <fullName evidence="1">Uncharacterized protein</fullName>
    </submittedName>
</protein>
<reference evidence="1" key="1">
    <citation type="submission" date="2018-05" db="EMBL/GenBank/DDBJ databases">
        <authorList>
            <person name="Lanie J.A."/>
            <person name="Ng W.-L."/>
            <person name="Kazmierczak K.M."/>
            <person name="Andrzejewski T.M."/>
            <person name="Davidsen T.M."/>
            <person name="Wayne K.J."/>
            <person name="Tettelin H."/>
            <person name="Glass J.I."/>
            <person name="Rusch D."/>
            <person name="Podicherti R."/>
            <person name="Tsui H.-C.T."/>
            <person name="Winkler M.E."/>
        </authorList>
    </citation>
    <scope>NUCLEOTIDE SEQUENCE</scope>
</reference>
<dbReference type="AlphaFoldDB" id="A0A382A1D4"/>
<sequence length="63" mass="7194">MPPLLEQEAIVIKVRKLLAPSAINWKTKSALVHSVSDSEPEGRRFKSFPPHQRNQLLTVIDIY</sequence>
<evidence type="ECO:0000313" key="1">
    <source>
        <dbReference type="EMBL" id="SVA95336.1"/>
    </source>
</evidence>
<accession>A0A382A1D4</accession>